<keyword evidence="2" id="KW-1185">Reference proteome</keyword>
<dbReference type="SUPFAM" id="SSF56112">
    <property type="entry name" value="Protein kinase-like (PK-like)"/>
    <property type="match status" value="1"/>
</dbReference>
<organism evidence="1 2">
    <name type="scientific">Mycena albidolilacea</name>
    <dbReference type="NCBI Taxonomy" id="1033008"/>
    <lineage>
        <taxon>Eukaryota</taxon>
        <taxon>Fungi</taxon>
        <taxon>Dikarya</taxon>
        <taxon>Basidiomycota</taxon>
        <taxon>Agaricomycotina</taxon>
        <taxon>Agaricomycetes</taxon>
        <taxon>Agaricomycetidae</taxon>
        <taxon>Agaricales</taxon>
        <taxon>Marasmiineae</taxon>
        <taxon>Mycenaceae</taxon>
        <taxon>Mycena</taxon>
    </lineage>
</organism>
<dbReference type="AlphaFoldDB" id="A0AAD7A3U2"/>
<reference evidence="1" key="1">
    <citation type="submission" date="2023-03" db="EMBL/GenBank/DDBJ databases">
        <title>Massive genome expansion in bonnet fungi (Mycena s.s.) driven by repeated elements and novel gene families across ecological guilds.</title>
        <authorList>
            <consortium name="Lawrence Berkeley National Laboratory"/>
            <person name="Harder C.B."/>
            <person name="Miyauchi S."/>
            <person name="Viragh M."/>
            <person name="Kuo A."/>
            <person name="Thoen E."/>
            <person name="Andreopoulos B."/>
            <person name="Lu D."/>
            <person name="Skrede I."/>
            <person name="Drula E."/>
            <person name="Henrissat B."/>
            <person name="Morin E."/>
            <person name="Kohler A."/>
            <person name="Barry K."/>
            <person name="LaButti K."/>
            <person name="Morin E."/>
            <person name="Salamov A."/>
            <person name="Lipzen A."/>
            <person name="Mereny Z."/>
            <person name="Hegedus B."/>
            <person name="Baldrian P."/>
            <person name="Stursova M."/>
            <person name="Weitz H."/>
            <person name="Taylor A."/>
            <person name="Grigoriev I.V."/>
            <person name="Nagy L.G."/>
            <person name="Martin F."/>
            <person name="Kauserud H."/>
        </authorList>
    </citation>
    <scope>NUCLEOTIDE SEQUENCE</scope>
    <source>
        <strain evidence="1">CBHHK002</strain>
    </source>
</reference>
<dbReference type="Proteomes" id="UP001218218">
    <property type="component" value="Unassembled WGS sequence"/>
</dbReference>
<keyword evidence="1" id="KW-0808">Transferase</keyword>
<protein>
    <submittedName>
        <fullName evidence="1">Kinase-like domain-containing protein</fullName>
    </submittedName>
</protein>
<comment type="caution">
    <text evidence="1">The sequence shown here is derived from an EMBL/GenBank/DDBJ whole genome shotgun (WGS) entry which is preliminary data.</text>
</comment>
<dbReference type="Gene3D" id="3.30.200.20">
    <property type="entry name" value="Phosphorylase Kinase, domain 1"/>
    <property type="match status" value="1"/>
</dbReference>
<gene>
    <name evidence="1" type="ORF">DFH08DRAFT_998285</name>
</gene>
<dbReference type="Gene3D" id="3.90.1200.10">
    <property type="match status" value="1"/>
</dbReference>
<sequence>MFDFADYLAAQLLLKPTDFQVAVLDGGLTNVTVRASFTAPISFSKSLPFSSVVLKYAPPYIAADPTQAMSVHRQVIEANALCYLAETPEIQDLFARFPNLKIPHLIHHDSAANPNAFQIFDRDTAPYPTTARELGATLGAFISDFWKITAHPTPDTAALFARTNEQDDPVHFLSSTALKVMSLHGVPDAEILSKRVRTTMQTKDKTEPCLGMVDFWPGSILICPDSTCGLVDWEYFGLSTPGAEIGMLVAHLHLIISQNERNPQICGAVRTFIAGFLESYGASAPLASTDFNQQALVAYGREMVNALEFFATELEESGRKHVLDVGVRSLRSAGVELDVKLDDVGGILWDEMLR</sequence>
<proteinExistence type="predicted"/>
<dbReference type="EMBL" id="JARIHO010000016">
    <property type="protein sequence ID" value="KAJ7348979.1"/>
    <property type="molecule type" value="Genomic_DNA"/>
</dbReference>
<keyword evidence="1" id="KW-0418">Kinase</keyword>
<evidence type="ECO:0000313" key="2">
    <source>
        <dbReference type="Proteomes" id="UP001218218"/>
    </source>
</evidence>
<dbReference type="InterPro" id="IPR011009">
    <property type="entry name" value="Kinase-like_dom_sf"/>
</dbReference>
<evidence type="ECO:0000313" key="1">
    <source>
        <dbReference type="EMBL" id="KAJ7348979.1"/>
    </source>
</evidence>
<name>A0AAD7A3U2_9AGAR</name>
<accession>A0AAD7A3U2</accession>
<dbReference type="GO" id="GO:0016301">
    <property type="term" value="F:kinase activity"/>
    <property type="evidence" value="ECO:0007669"/>
    <property type="project" value="UniProtKB-KW"/>
</dbReference>